<dbReference type="SMART" id="SM00213">
    <property type="entry name" value="UBQ"/>
    <property type="match status" value="1"/>
</dbReference>
<keyword evidence="7" id="KW-0812">Transmembrane</keyword>
<dbReference type="PANTHER" id="PTHR10621:SF0">
    <property type="entry name" value="UV EXCISION REPAIR PROTEIN RAD23"/>
    <property type="match status" value="1"/>
</dbReference>
<dbReference type="Pfam" id="PF09280">
    <property type="entry name" value="XPC-binding"/>
    <property type="match status" value="1"/>
</dbReference>
<organism evidence="10 11">
    <name type="scientific">Cordyceps militaris (strain CM01)</name>
    <name type="common">Caterpillar fungus</name>
    <dbReference type="NCBI Taxonomy" id="983644"/>
    <lineage>
        <taxon>Eukaryota</taxon>
        <taxon>Fungi</taxon>
        <taxon>Dikarya</taxon>
        <taxon>Ascomycota</taxon>
        <taxon>Pezizomycotina</taxon>
        <taxon>Sordariomycetes</taxon>
        <taxon>Hypocreomycetidae</taxon>
        <taxon>Hypocreales</taxon>
        <taxon>Cordycipitaceae</taxon>
        <taxon>Cordyceps</taxon>
    </lineage>
</organism>
<feature type="domain" description="Ubiquitin-like" evidence="9">
    <location>
        <begin position="693"/>
        <end position="761"/>
    </location>
</feature>
<dbReference type="GO" id="GO:0005829">
    <property type="term" value="C:cytosol"/>
    <property type="evidence" value="ECO:0007669"/>
    <property type="project" value="TreeGrafter"/>
</dbReference>
<feature type="compositionally biased region" description="Low complexity" evidence="6">
    <location>
        <begin position="607"/>
        <end position="621"/>
    </location>
</feature>
<evidence type="ECO:0000259" key="9">
    <source>
        <dbReference type="PROSITE" id="PS50053"/>
    </source>
</evidence>
<dbReference type="GO" id="GO:0003684">
    <property type="term" value="F:damaged DNA binding"/>
    <property type="evidence" value="ECO:0007669"/>
    <property type="project" value="InterPro"/>
</dbReference>
<feature type="transmembrane region" description="Helical" evidence="7">
    <location>
        <begin position="48"/>
        <end position="71"/>
    </location>
</feature>
<sequence>MVERTKQIVSFLPSDDQKHSGFLGPSQKEFYISRRFSAPSLTMGRISLAVLAGVAICTTAGATACFAMLSWNMSTLPAIRASAIAAAALQGTLLIVLALFISARMLVKMRQISQPYTGIALCLGVLASLVSVATAALSLIWMETSNSYDDQVRSNRSSKVIIVSVMLALAVTSQIAFMIIHFAQSHQKQPGGRPLFAPREASPWSPATYFKSIRYSQTSPRKSDSEESASFALKDSPASLRNKLVQTSPLKIAFPQAVRHTSSRTRLLHAKDSAQSLAIDTSVHPNATQESFDTWDTSSVDAQNRQAVMEVCTSPIIPYALETIPGSPRGSISPENMLYFEPPRPILKRSRSHSPATGRPAPRGRAPVNPDELHIHPLFRSDSPSTPPILTPGTRVVAAPDAGQILFHHAPMRSLPRVRSGSLPTMSRSSFVQHMDPAMTGEQLLNREIAREQERKMTPPVPEWVLNSKSLYKSATYGVETVTIVCSAGVQRGSTRAHQLVVAASSLSGCLDRTSPQWTAIWRRGESHPWYKKDRDCGSGLVYIATPSTQVMVAMQEQWMAMRSPPHTGANGIQPASTSKTQPRPKLDHVKRQPASNLSFAYTRADSQQSVPRQPSSSFPPRHLHPPFYSSYTASIYSHCRSHPAATTIPAMKVTFRAGPAAERHSVSWPPGRRRILKPREPREADHWLAQDLKQQKFTLEVEPADLISAVKEKISAEKGWDPKHQKLIYSGKILKDEETVASYNIEEKGFVVCMVNKPKEKPAAAAPSAVAPPATPAQPVTSTPAVPAAPNQSSANQSTAPPVTPSPNRSADAAAPTGADAAGLTMGAERAAAITSMEAMGFERSQIEAAMRAAFNNPDRAVEYLLTGIPDNIQQEQQARQAAAAASAAAPAAPAAPQTTQTGGDEEGGINLFDLAAQHGGTGGSRGSSGDAGGASADLGNLDFLRTNPQFQQLRQVVQQQPQMLEPILQQLGAGNPQLAQLIASNPDAFLHLLGEDAEDDVPLPPGAQAISVTEEERDAIERLCRLGFDRDQAIQAYFACDKNEELAANFLFDQPEDEQPPASQ</sequence>
<dbReference type="InterPro" id="IPR000626">
    <property type="entry name" value="Ubiquitin-like_dom"/>
</dbReference>
<dbReference type="InterPro" id="IPR004806">
    <property type="entry name" value="Rad23"/>
</dbReference>
<feature type="compositionally biased region" description="Low complexity" evidence="6">
    <location>
        <begin position="767"/>
        <end position="791"/>
    </location>
</feature>
<comment type="subcellular location">
    <subcellularLocation>
        <location evidence="1">Nucleus</location>
    </subcellularLocation>
</comment>
<reference evidence="10 11" key="1">
    <citation type="journal article" date="2011" name="Genome Biol.">
        <title>Genome sequence of the insect pathogenic fungus Cordyceps militaris, a valued traditional Chinese medicine.</title>
        <authorList>
            <person name="Zheng P."/>
            <person name="Xia Y."/>
            <person name="Xiao G."/>
            <person name="Xiong C."/>
            <person name="Hu X."/>
            <person name="Zhang S."/>
            <person name="Zheng H."/>
            <person name="Huang Y."/>
            <person name="Zhou Y."/>
            <person name="Wang S."/>
            <person name="Zhao G.P."/>
            <person name="Liu X."/>
            <person name="St Leger R.J."/>
            <person name="Wang C."/>
        </authorList>
    </citation>
    <scope>NUCLEOTIDE SEQUENCE [LARGE SCALE GENOMIC DNA]</scope>
    <source>
        <strain evidence="10 11">CM01</strain>
    </source>
</reference>
<dbReference type="Pfam" id="PF00240">
    <property type="entry name" value="ubiquitin"/>
    <property type="match status" value="1"/>
</dbReference>
<dbReference type="OrthoDB" id="5431149at2759"/>
<dbReference type="InterPro" id="IPR036353">
    <property type="entry name" value="XPC-bd_sf"/>
</dbReference>
<dbReference type="Gene3D" id="1.10.10.540">
    <property type="entry name" value="XPC-binding domain"/>
    <property type="match status" value="1"/>
</dbReference>
<feature type="domain" description="UBA" evidence="8">
    <location>
        <begin position="827"/>
        <end position="869"/>
    </location>
</feature>
<dbReference type="SMART" id="SM00727">
    <property type="entry name" value="STI1"/>
    <property type="match status" value="1"/>
</dbReference>
<dbReference type="PROSITE" id="PS50030">
    <property type="entry name" value="UBA"/>
    <property type="match status" value="2"/>
</dbReference>
<dbReference type="CDD" id="cd01805">
    <property type="entry name" value="Ubl_Rad23"/>
    <property type="match status" value="1"/>
</dbReference>
<dbReference type="SUPFAM" id="SSF46934">
    <property type="entry name" value="UBA-like"/>
    <property type="match status" value="2"/>
</dbReference>
<dbReference type="InterPro" id="IPR029071">
    <property type="entry name" value="Ubiquitin-like_domsf"/>
</dbReference>
<dbReference type="EMBL" id="JH126400">
    <property type="protein sequence ID" value="EGX94120.1"/>
    <property type="molecule type" value="Genomic_DNA"/>
</dbReference>
<evidence type="ECO:0000256" key="6">
    <source>
        <dbReference type="SAM" id="MobiDB-lite"/>
    </source>
</evidence>
<dbReference type="GO" id="GO:0006289">
    <property type="term" value="P:nucleotide-excision repair"/>
    <property type="evidence" value="ECO:0007669"/>
    <property type="project" value="InterPro"/>
</dbReference>
<feature type="transmembrane region" description="Helical" evidence="7">
    <location>
        <begin position="161"/>
        <end position="183"/>
    </location>
</feature>
<evidence type="ECO:0000256" key="5">
    <source>
        <dbReference type="ARBA" id="ARBA00023242"/>
    </source>
</evidence>
<dbReference type="InterPro" id="IPR006636">
    <property type="entry name" value="STI1_HS-bd"/>
</dbReference>
<feature type="transmembrane region" description="Helical" evidence="7">
    <location>
        <begin position="119"/>
        <end position="141"/>
    </location>
</feature>
<feature type="transmembrane region" description="Helical" evidence="7">
    <location>
        <begin position="83"/>
        <end position="107"/>
    </location>
</feature>
<evidence type="ECO:0000256" key="4">
    <source>
        <dbReference type="ARBA" id="ARBA00023204"/>
    </source>
</evidence>
<dbReference type="PRINTS" id="PR01839">
    <property type="entry name" value="RAD23PROTEIN"/>
</dbReference>
<dbReference type="HOGENOM" id="CLU_288358_0_0_1"/>
<evidence type="ECO:0000256" key="7">
    <source>
        <dbReference type="SAM" id="Phobius"/>
    </source>
</evidence>
<dbReference type="NCBIfam" id="TIGR00601">
    <property type="entry name" value="rad23"/>
    <property type="match status" value="1"/>
</dbReference>
<dbReference type="FunFam" id="1.10.8.10:FF:000002">
    <property type="entry name" value="UV excision repair protein RAD23 homolog"/>
    <property type="match status" value="1"/>
</dbReference>
<feature type="region of interest" description="Disordered" evidence="6">
    <location>
        <begin position="877"/>
        <end position="910"/>
    </location>
</feature>
<dbReference type="InParanoid" id="G3J9J4"/>
<dbReference type="SMART" id="SM00165">
    <property type="entry name" value="UBA"/>
    <property type="match status" value="2"/>
</dbReference>
<feature type="region of interest" description="Disordered" evidence="6">
    <location>
        <begin position="767"/>
        <end position="820"/>
    </location>
</feature>
<keyword evidence="7" id="KW-0472">Membrane</keyword>
<keyword evidence="2" id="KW-0677">Repeat</keyword>
<dbReference type="GeneID" id="18164418"/>
<dbReference type="InterPro" id="IPR015360">
    <property type="entry name" value="XPC-bd"/>
</dbReference>
<dbReference type="InterPro" id="IPR015940">
    <property type="entry name" value="UBA"/>
</dbReference>
<keyword evidence="7" id="KW-1133">Transmembrane helix</keyword>
<dbReference type="GO" id="GO:0043130">
    <property type="term" value="F:ubiquitin binding"/>
    <property type="evidence" value="ECO:0007669"/>
    <property type="project" value="TreeGrafter"/>
</dbReference>
<dbReference type="GO" id="GO:0031593">
    <property type="term" value="F:polyubiquitin modification-dependent protein binding"/>
    <property type="evidence" value="ECO:0007669"/>
    <property type="project" value="TreeGrafter"/>
</dbReference>
<dbReference type="GO" id="GO:0005654">
    <property type="term" value="C:nucleoplasm"/>
    <property type="evidence" value="ECO:0007669"/>
    <property type="project" value="TreeGrafter"/>
</dbReference>
<evidence type="ECO:0000256" key="1">
    <source>
        <dbReference type="ARBA" id="ARBA00004123"/>
    </source>
</evidence>
<dbReference type="Pfam" id="PF00627">
    <property type="entry name" value="UBA"/>
    <property type="match status" value="2"/>
</dbReference>
<feature type="compositionally biased region" description="Gly residues" evidence="6">
    <location>
        <begin position="921"/>
        <end position="934"/>
    </location>
</feature>
<keyword evidence="11" id="KW-1185">Reference proteome</keyword>
<dbReference type="SUPFAM" id="SSF54236">
    <property type="entry name" value="Ubiquitin-like"/>
    <property type="match status" value="1"/>
</dbReference>
<feature type="region of interest" description="Disordered" evidence="6">
    <location>
        <begin position="345"/>
        <end position="370"/>
    </location>
</feature>
<evidence type="ECO:0000313" key="10">
    <source>
        <dbReference type="EMBL" id="EGX94120.1"/>
    </source>
</evidence>
<dbReference type="PANTHER" id="PTHR10621">
    <property type="entry name" value="UV EXCISION REPAIR PROTEIN RAD23"/>
    <property type="match status" value="1"/>
</dbReference>
<dbReference type="eggNOG" id="KOG0011">
    <property type="taxonomic scope" value="Eukaryota"/>
</dbReference>
<feature type="compositionally biased region" description="Polar residues" evidence="6">
    <location>
        <begin position="792"/>
        <end position="810"/>
    </location>
</feature>
<dbReference type="CDD" id="cd14281">
    <property type="entry name" value="UBA2_Rad23_like"/>
    <property type="match status" value="1"/>
</dbReference>
<evidence type="ECO:0000313" key="11">
    <source>
        <dbReference type="Proteomes" id="UP000001610"/>
    </source>
</evidence>
<dbReference type="PROSITE" id="PS50053">
    <property type="entry name" value="UBIQUITIN_2"/>
    <property type="match status" value="1"/>
</dbReference>
<dbReference type="Gene3D" id="1.10.8.10">
    <property type="entry name" value="DNA helicase RuvA subunit, C-terminal domain"/>
    <property type="match status" value="2"/>
</dbReference>
<feature type="region of interest" description="Disordered" evidence="6">
    <location>
        <begin position="563"/>
        <end position="623"/>
    </location>
</feature>
<dbReference type="Proteomes" id="UP000001610">
    <property type="component" value="Unassembled WGS sequence"/>
</dbReference>
<name>G3J9J4_CORMM</name>
<dbReference type="KEGG" id="cmt:CCM_02391"/>
<dbReference type="FunFam" id="3.10.20.90:FF:000175">
    <property type="entry name" value="UV excision repair protein Rad23"/>
    <property type="match status" value="1"/>
</dbReference>
<dbReference type="VEuPathDB" id="FungiDB:CCM_02391"/>
<dbReference type="InterPro" id="IPR009060">
    <property type="entry name" value="UBA-like_sf"/>
</dbReference>
<protein>
    <submittedName>
        <fullName evidence="10">UV excision repair protein (RadW), putative</fullName>
    </submittedName>
</protein>
<dbReference type="Gene3D" id="3.10.20.90">
    <property type="entry name" value="Phosphatidylinositol 3-kinase Catalytic Subunit, Chain A, domain 1"/>
    <property type="match status" value="1"/>
</dbReference>
<gene>
    <name evidence="10" type="ORF">CCM_02391</name>
</gene>
<keyword evidence="5" id="KW-0539">Nucleus</keyword>
<dbReference type="FunFam" id="1.10.10.540:FF:000001">
    <property type="entry name" value="UV excision repair protein RAD23 B"/>
    <property type="match status" value="1"/>
</dbReference>
<feature type="compositionally biased region" description="Low complexity" evidence="6">
    <location>
        <begin position="877"/>
        <end position="904"/>
    </location>
</feature>
<keyword evidence="4" id="KW-0234">DNA repair</keyword>
<dbReference type="AlphaFoldDB" id="G3J9J4"/>
<evidence type="ECO:0000256" key="2">
    <source>
        <dbReference type="ARBA" id="ARBA00022737"/>
    </source>
</evidence>
<evidence type="ECO:0000259" key="8">
    <source>
        <dbReference type="PROSITE" id="PS50030"/>
    </source>
</evidence>
<dbReference type="SUPFAM" id="SSF101238">
    <property type="entry name" value="XPC-binding domain"/>
    <property type="match status" value="1"/>
</dbReference>
<dbReference type="STRING" id="983644.G3J9J4"/>
<proteinExistence type="predicted"/>
<accession>G3J9J4</accession>
<dbReference type="GO" id="GO:0043161">
    <property type="term" value="P:proteasome-mediated ubiquitin-dependent protein catabolic process"/>
    <property type="evidence" value="ECO:0007669"/>
    <property type="project" value="InterPro"/>
</dbReference>
<feature type="domain" description="UBA" evidence="8">
    <location>
        <begin position="1015"/>
        <end position="1056"/>
    </location>
</feature>
<evidence type="ECO:0000256" key="3">
    <source>
        <dbReference type="ARBA" id="ARBA00022763"/>
    </source>
</evidence>
<dbReference type="RefSeq" id="XP_006667606.1">
    <property type="nucleotide sequence ID" value="XM_006667543.1"/>
</dbReference>
<dbReference type="FunFam" id="1.10.8.10:FF:000003">
    <property type="entry name" value="UV excision repair protein RAD23 homolog"/>
    <property type="match status" value="1"/>
</dbReference>
<dbReference type="GO" id="GO:0070628">
    <property type="term" value="F:proteasome binding"/>
    <property type="evidence" value="ECO:0007669"/>
    <property type="project" value="TreeGrafter"/>
</dbReference>
<keyword evidence="3" id="KW-0227">DNA damage</keyword>
<feature type="region of interest" description="Disordered" evidence="6">
    <location>
        <begin position="917"/>
        <end position="936"/>
    </location>
</feature>